<organism evidence="2">
    <name type="scientific">Setaria italica</name>
    <name type="common">Foxtail millet</name>
    <name type="synonym">Panicum italicum</name>
    <dbReference type="NCBI Taxonomy" id="4555"/>
    <lineage>
        <taxon>Eukaryota</taxon>
        <taxon>Viridiplantae</taxon>
        <taxon>Streptophyta</taxon>
        <taxon>Embryophyta</taxon>
        <taxon>Tracheophyta</taxon>
        <taxon>Spermatophyta</taxon>
        <taxon>Magnoliopsida</taxon>
        <taxon>Liliopsida</taxon>
        <taxon>Poales</taxon>
        <taxon>Poaceae</taxon>
        <taxon>PACMAD clade</taxon>
        <taxon>Panicoideae</taxon>
        <taxon>Panicodae</taxon>
        <taxon>Paniceae</taxon>
        <taxon>Cenchrinae</taxon>
        <taxon>Setaria</taxon>
    </lineage>
</organism>
<evidence type="ECO:0000313" key="2">
    <source>
        <dbReference type="EMBL" id="RCV38256.1"/>
    </source>
</evidence>
<feature type="chain" id="PRO_5016801627" evidence="1">
    <location>
        <begin position="30"/>
        <end position="103"/>
    </location>
</feature>
<feature type="signal peptide" evidence="1">
    <location>
        <begin position="1"/>
        <end position="29"/>
    </location>
</feature>
<reference evidence="2" key="2">
    <citation type="submission" date="2015-07" db="EMBL/GenBank/DDBJ databases">
        <authorList>
            <person name="Noorani M."/>
        </authorList>
    </citation>
    <scope>NUCLEOTIDE SEQUENCE</scope>
    <source>
        <strain evidence="2">Yugu1</strain>
    </source>
</reference>
<keyword evidence="1" id="KW-0732">Signal</keyword>
<accession>A0A368S753</accession>
<evidence type="ECO:0000256" key="1">
    <source>
        <dbReference type="SAM" id="SignalP"/>
    </source>
</evidence>
<name>A0A368S753_SETIT</name>
<sequence length="103" mass="11257">MECKKPVSVLALVAAMVVLQLMAAPVAMARPMQAMEQDAGSGIPLSRQIMEEPILSKLGKRQSYCGETCYFTGCADSSWRCVQIPTIPFTTYRCMRPVVSLPA</sequence>
<gene>
    <name evidence="2" type="ORF">SETIT_8G127600v2</name>
</gene>
<protein>
    <submittedName>
        <fullName evidence="2">Uncharacterized protein</fullName>
    </submittedName>
</protein>
<proteinExistence type="predicted"/>
<dbReference type="AlphaFoldDB" id="A0A368S753"/>
<reference evidence="2" key="1">
    <citation type="journal article" date="2012" name="Nat. Biotechnol.">
        <title>Reference genome sequence of the model plant Setaria.</title>
        <authorList>
            <person name="Bennetzen J.L."/>
            <person name="Schmutz J."/>
            <person name="Wang H."/>
            <person name="Percifield R."/>
            <person name="Hawkins J."/>
            <person name="Pontaroli A.C."/>
            <person name="Estep M."/>
            <person name="Feng L."/>
            <person name="Vaughn J.N."/>
            <person name="Grimwood J."/>
            <person name="Jenkins J."/>
            <person name="Barry K."/>
            <person name="Lindquist E."/>
            <person name="Hellsten U."/>
            <person name="Deshpande S."/>
            <person name="Wang X."/>
            <person name="Wu X."/>
            <person name="Mitros T."/>
            <person name="Triplett J."/>
            <person name="Yang X."/>
            <person name="Ye C.Y."/>
            <person name="Mauro-Herrera M."/>
            <person name="Wang L."/>
            <person name="Li P."/>
            <person name="Sharma M."/>
            <person name="Sharma R."/>
            <person name="Ronald P.C."/>
            <person name="Panaud O."/>
            <person name="Kellogg E.A."/>
            <person name="Brutnell T.P."/>
            <person name="Doust A.N."/>
            <person name="Tuskan G.A."/>
            <person name="Rokhsar D."/>
            <person name="Devos K.M."/>
        </authorList>
    </citation>
    <scope>NUCLEOTIDE SEQUENCE [LARGE SCALE GENOMIC DNA]</scope>
    <source>
        <strain evidence="2">Yugu1</strain>
    </source>
</reference>
<dbReference type="EMBL" id="CM003535">
    <property type="protein sequence ID" value="RCV38256.1"/>
    <property type="molecule type" value="Genomic_DNA"/>
</dbReference>